<keyword evidence="4" id="KW-0456">Lyase</keyword>
<dbReference type="PANTHER" id="PTHR12599:SF0">
    <property type="entry name" value="PTERIN-4-ALPHA-CARBINOLAMINE DEHYDRATASE"/>
    <property type="match status" value="1"/>
</dbReference>
<gene>
    <name evidence="6" type="ORF">JI435_080370</name>
</gene>
<reference evidence="7" key="1">
    <citation type="journal article" date="2021" name="BMC Genomics">
        <title>Chromosome-level genome assembly and manually-curated proteome of model necrotroph Parastagonospora nodorum Sn15 reveals a genome-wide trove of candidate effector homologs, and redundancy of virulence-related functions within an accessory chromosome.</title>
        <authorList>
            <person name="Bertazzoni S."/>
            <person name="Jones D.A.B."/>
            <person name="Phan H.T."/>
            <person name="Tan K.-C."/>
            <person name="Hane J.K."/>
        </authorList>
    </citation>
    <scope>NUCLEOTIDE SEQUENCE [LARGE SCALE GENOMIC DNA]</scope>
    <source>
        <strain evidence="7">SN15 / ATCC MYA-4574 / FGSC 10173)</strain>
    </source>
</reference>
<evidence type="ECO:0000313" key="7">
    <source>
        <dbReference type="Proteomes" id="UP000663193"/>
    </source>
</evidence>
<organism evidence="6 7">
    <name type="scientific">Phaeosphaeria nodorum (strain SN15 / ATCC MYA-4574 / FGSC 10173)</name>
    <name type="common">Glume blotch fungus</name>
    <name type="synonym">Parastagonospora nodorum</name>
    <dbReference type="NCBI Taxonomy" id="321614"/>
    <lineage>
        <taxon>Eukaryota</taxon>
        <taxon>Fungi</taxon>
        <taxon>Dikarya</taxon>
        <taxon>Ascomycota</taxon>
        <taxon>Pezizomycotina</taxon>
        <taxon>Dothideomycetes</taxon>
        <taxon>Pleosporomycetidae</taxon>
        <taxon>Pleosporales</taxon>
        <taxon>Pleosporineae</taxon>
        <taxon>Phaeosphaeriaceae</taxon>
        <taxon>Parastagonospora</taxon>
    </lineage>
</organism>
<protein>
    <recommendedName>
        <fullName evidence="3">4a-hydroxytetrahydrobiopterin dehydratase</fullName>
        <ecNumber evidence="3">4.2.1.96</ecNumber>
    </recommendedName>
    <alternativeName>
        <fullName evidence="5">4-alpha-hydroxy-tetrahydropterin dehydratase</fullName>
    </alternativeName>
</protein>
<dbReference type="CDD" id="cd00488">
    <property type="entry name" value="PCD_DCoH"/>
    <property type="match status" value="1"/>
</dbReference>
<dbReference type="SUPFAM" id="SSF55248">
    <property type="entry name" value="PCD-like"/>
    <property type="match status" value="1"/>
</dbReference>
<proteinExistence type="inferred from homology"/>
<evidence type="ECO:0000256" key="1">
    <source>
        <dbReference type="ARBA" id="ARBA00001554"/>
    </source>
</evidence>
<dbReference type="GO" id="GO:0008124">
    <property type="term" value="F:4-alpha-hydroxytetrahydrobiopterin dehydratase activity"/>
    <property type="evidence" value="ECO:0007669"/>
    <property type="project" value="UniProtKB-EC"/>
</dbReference>
<dbReference type="PANTHER" id="PTHR12599">
    <property type="entry name" value="PTERIN-4-ALPHA-CARBINOLAMINE DEHYDRATASE"/>
    <property type="match status" value="1"/>
</dbReference>
<dbReference type="EMBL" id="CP069024">
    <property type="protein sequence ID" value="QRC92917.1"/>
    <property type="molecule type" value="Genomic_DNA"/>
</dbReference>
<dbReference type="AlphaFoldDB" id="A0A7U2EUF7"/>
<evidence type="ECO:0000256" key="2">
    <source>
        <dbReference type="ARBA" id="ARBA00006472"/>
    </source>
</evidence>
<dbReference type="GO" id="GO:0006729">
    <property type="term" value="P:tetrahydrobiopterin biosynthetic process"/>
    <property type="evidence" value="ECO:0007669"/>
    <property type="project" value="InterPro"/>
</dbReference>
<dbReference type="Proteomes" id="UP000663193">
    <property type="component" value="Chromosome 2"/>
</dbReference>
<dbReference type="Pfam" id="PF01329">
    <property type="entry name" value="Pterin_4a"/>
    <property type="match status" value="1"/>
</dbReference>
<evidence type="ECO:0000256" key="5">
    <source>
        <dbReference type="ARBA" id="ARBA00030497"/>
    </source>
</evidence>
<sequence length="185" mass="20908">MAALMTPLRLGRQLQALPLHKPSCERWRHALVDCGLQLRLTRRATPTRPLAPSTSIKFYSTSPGRTETDKMQATLQRSHDNIIFSAGQPPELPERASRLLSAWELSASGKGITRAYTFTSFSKAWQFMSIVADECKAKKHHPSWSNLYNRVTIEWTTHRPEGLSIKDVEMAEFCDQEAAEIGLKI</sequence>
<dbReference type="InterPro" id="IPR036428">
    <property type="entry name" value="PCD_sf"/>
</dbReference>
<name>A0A7U2EUF7_PHANO</name>
<keyword evidence="7" id="KW-1185">Reference proteome</keyword>
<comment type="catalytic activity">
    <reaction evidence="1">
        <text>(4aS,6R)-4a-hydroxy-L-erythro-5,6,7,8-tetrahydrobiopterin = (6R)-L-erythro-6,7-dihydrobiopterin + H2O</text>
        <dbReference type="Rhea" id="RHEA:11920"/>
        <dbReference type="ChEBI" id="CHEBI:15377"/>
        <dbReference type="ChEBI" id="CHEBI:15642"/>
        <dbReference type="ChEBI" id="CHEBI:43120"/>
        <dbReference type="EC" id="4.2.1.96"/>
    </reaction>
</comment>
<evidence type="ECO:0000256" key="3">
    <source>
        <dbReference type="ARBA" id="ARBA00013252"/>
    </source>
</evidence>
<evidence type="ECO:0000256" key="4">
    <source>
        <dbReference type="ARBA" id="ARBA00023239"/>
    </source>
</evidence>
<accession>A0A7U2EUF7</accession>
<dbReference type="Gene3D" id="3.30.1360.20">
    <property type="entry name" value="Transcriptional coactivator/pterin dehydratase"/>
    <property type="match status" value="1"/>
</dbReference>
<comment type="similarity">
    <text evidence="2">Belongs to the pterin-4-alpha-carbinolamine dehydratase family.</text>
</comment>
<dbReference type="OrthoDB" id="277398at2759"/>
<dbReference type="InterPro" id="IPR001533">
    <property type="entry name" value="Pterin_deHydtase"/>
</dbReference>
<dbReference type="VEuPathDB" id="FungiDB:JI435_080370"/>
<evidence type="ECO:0000313" key="6">
    <source>
        <dbReference type="EMBL" id="QRC92917.1"/>
    </source>
</evidence>
<dbReference type="EC" id="4.2.1.96" evidence="3"/>